<name>A0AB34IK39_PRYPA</name>
<feature type="region of interest" description="Disordered" evidence="1">
    <location>
        <begin position="95"/>
        <end position="119"/>
    </location>
</feature>
<dbReference type="Proteomes" id="UP001515480">
    <property type="component" value="Unassembled WGS sequence"/>
</dbReference>
<proteinExistence type="predicted"/>
<feature type="compositionally biased region" description="Pro residues" evidence="1">
    <location>
        <begin position="41"/>
        <end position="56"/>
    </location>
</feature>
<dbReference type="InterPro" id="IPR001849">
    <property type="entry name" value="PH_domain"/>
</dbReference>
<dbReference type="InterPro" id="IPR011993">
    <property type="entry name" value="PH-like_dom_sf"/>
</dbReference>
<evidence type="ECO:0000259" key="2">
    <source>
        <dbReference type="PROSITE" id="PS50003"/>
    </source>
</evidence>
<feature type="domain" description="PH" evidence="2">
    <location>
        <begin position="140"/>
        <end position="269"/>
    </location>
</feature>
<evidence type="ECO:0000313" key="3">
    <source>
        <dbReference type="EMBL" id="KAL1500614.1"/>
    </source>
</evidence>
<evidence type="ECO:0000313" key="4">
    <source>
        <dbReference type="Proteomes" id="UP001515480"/>
    </source>
</evidence>
<dbReference type="EMBL" id="JBGBPQ010000023">
    <property type="protein sequence ID" value="KAL1500614.1"/>
    <property type="molecule type" value="Genomic_DNA"/>
</dbReference>
<organism evidence="3 4">
    <name type="scientific">Prymnesium parvum</name>
    <name type="common">Toxic golden alga</name>
    <dbReference type="NCBI Taxonomy" id="97485"/>
    <lineage>
        <taxon>Eukaryota</taxon>
        <taxon>Haptista</taxon>
        <taxon>Haptophyta</taxon>
        <taxon>Prymnesiophyceae</taxon>
        <taxon>Prymnesiales</taxon>
        <taxon>Prymnesiaceae</taxon>
        <taxon>Prymnesium</taxon>
    </lineage>
</organism>
<gene>
    <name evidence="3" type="ORF">AB1Y20_013266</name>
</gene>
<accession>A0AB34IK39</accession>
<dbReference type="AlphaFoldDB" id="A0AB34IK39"/>
<dbReference type="SUPFAM" id="SSF50729">
    <property type="entry name" value="PH domain-like"/>
    <property type="match status" value="1"/>
</dbReference>
<feature type="region of interest" description="Disordered" evidence="1">
    <location>
        <begin position="1"/>
        <end position="64"/>
    </location>
</feature>
<reference evidence="3 4" key="1">
    <citation type="journal article" date="2024" name="Science">
        <title>Giant polyketide synthase enzymes in the biosynthesis of giant marine polyether toxins.</title>
        <authorList>
            <person name="Fallon T.R."/>
            <person name="Shende V.V."/>
            <person name="Wierzbicki I.H."/>
            <person name="Pendleton A.L."/>
            <person name="Watervoot N.F."/>
            <person name="Auber R.P."/>
            <person name="Gonzalez D.J."/>
            <person name="Wisecaver J.H."/>
            <person name="Moore B.S."/>
        </authorList>
    </citation>
    <scope>NUCLEOTIDE SEQUENCE [LARGE SCALE GENOMIC DNA]</scope>
    <source>
        <strain evidence="3 4">12B1</strain>
    </source>
</reference>
<dbReference type="PROSITE" id="PS50003">
    <property type="entry name" value="PH_DOMAIN"/>
    <property type="match status" value="1"/>
</dbReference>
<keyword evidence="4" id="KW-1185">Reference proteome</keyword>
<dbReference type="Gene3D" id="2.30.29.30">
    <property type="entry name" value="Pleckstrin-homology domain (PH domain)/Phosphotyrosine-binding domain (PTB)"/>
    <property type="match status" value="1"/>
</dbReference>
<protein>
    <recommendedName>
        <fullName evidence="2">PH domain-containing protein</fullName>
    </recommendedName>
</protein>
<comment type="caution">
    <text evidence="3">The sequence shown here is derived from an EMBL/GenBank/DDBJ whole genome shotgun (WGS) entry which is preliminary data.</text>
</comment>
<evidence type="ECO:0000256" key="1">
    <source>
        <dbReference type="SAM" id="MobiDB-lite"/>
    </source>
</evidence>
<sequence length="348" mass="37069">MAEVAPPAVLVDLRRKRGPKPSPAERRARSASPQPRVRTPARPPSPPPAPTPPSRASPPARSIIASLLLRSQRAAQEAAAAAAPAALPAELLVETPPPAAAPPREAEESPDGGAPNSAESMVTSIWNERWNERVIVHEGRVDKEGWAPWRVLYSHRDPCDATPWEAKWLSLVRVGSTSCALCVSSRQLSKWPGGPPPLKAGSSPTSPSVNAIERIPLGSAQCARCPSGIAVGKRPHAFVVHARGRDFFFSVETNREVEEWLEAIGTAIDAMSKDNAKRVASHRVTPVKVYTSPRENGGASPPPLGHTPSDLLAALSAAERQHLSSPGQHVVKPVPMRSIGWKTPPGLS</sequence>
<feature type="region of interest" description="Disordered" evidence="1">
    <location>
        <begin position="290"/>
        <end position="309"/>
    </location>
</feature>
<dbReference type="SMART" id="SM00233">
    <property type="entry name" value="PH"/>
    <property type="match status" value="1"/>
</dbReference>